<sequence length="883" mass="93844">MGSTVFPRALFLAGLLLSWAAVSGACAAEPSAAPEIWVTATSQPIQIQSRWTGVRTDAVDQWRPDAAWPAVAAHARVAKLIAGNIENTHEADLKAVIDEVRRRHLALALEIGPLVRTPECGPPTESYGRAGETEAILQRIRGAGGELDYVAMDEPFFYGHVDPGGCRLSSAAIARQVATSIASMRRIFPNLKVGDIEVVGTDQARLAELVQWADDYRAATGERLAFLHADVAWSELAMRNLPPLAAGLRQRQVPFGIIYNADADVGSDVEWTRSAVDHVAEIETALGIHPDAAIFQTWTRYPTRVLPETQPGTLMGVPLQYLRPPSSLSLSRSGDGISGTLSGPDGAPMADAAIRLTAVDVAGRAWPTSRSLSGTVPEGAATAVVGIRVGVEGACDCAGPTAVILGGLHYREQGRPAQDVSPVTLPVADAPMSLRTLVVVPGRTQAPNLKQFPVTPGASFSFEAWIAAPEAAERSGYATVVFLDAQGKGLLRRNLWFEPAVGSLGSVATDARGRFHLAWPASAALSPEAEVRGVFDSDPSHRPAMAILPAVGAQAANQPPPVLERILPAGASPVTILGPHWTELAKLYGGGAPEPGVKAQWDQTTKRIQAMRLTGAAIMGMSDVALAALVRDLKARRIALGLEVLATNWWHEPACGGGIEGYVDPGSTNQIVAKLVKSGAVLDFIAMDEPFWFGHLYGGKNACRSAIADLANRVAVNVRIYIAAFPNLIVGDIEPFPAVSSQPNWRAEYAQWANAFAAATGSRLGFLDLDFDWYAPQLNTQPAPGRTDPAAIAGLARTAAAVARENGLEIGMIMNGGGRPTARSDADWIAQAREHIRALDASGVRFDRVLLETWDQYPAHTFSESDPADTLAGLVAEYVLARR</sequence>
<protein>
    <recommendedName>
        <fullName evidence="4">Glycoside hydrolase</fullName>
    </recommendedName>
</protein>
<proteinExistence type="predicted"/>
<dbReference type="AlphaFoldDB" id="A0A8J3E3F6"/>
<evidence type="ECO:0008006" key="4">
    <source>
        <dbReference type="Google" id="ProtNLM"/>
    </source>
</evidence>
<reference evidence="2" key="2">
    <citation type="submission" date="2020-09" db="EMBL/GenBank/DDBJ databases">
        <authorList>
            <person name="Sun Q."/>
            <person name="Zhou Y."/>
        </authorList>
    </citation>
    <scope>NUCLEOTIDE SEQUENCE</scope>
    <source>
        <strain evidence="2">CGMCC 1.15725</strain>
    </source>
</reference>
<evidence type="ECO:0000313" key="2">
    <source>
        <dbReference type="EMBL" id="GGF18541.1"/>
    </source>
</evidence>
<comment type="caution">
    <text evidence="2">The sequence shown here is derived from an EMBL/GenBank/DDBJ whole genome shotgun (WGS) entry which is preliminary data.</text>
</comment>
<evidence type="ECO:0000313" key="3">
    <source>
        <dbReference type="Proteomes" id="UP000646365"/>
    </source>
</evidence>
<dbReference type="RefSeq" id="WP_189046244.1">
    <property type="nucleotide sequence ID" value="NZ_BMJQ01000006.1"/>
</dbReference>
<keyword evidence="3" id="KW-1185">Reference proteome</keyword>
<feature type="chain" id="PRO_5035191398" description="Glycoside hydrolase" evidence="1">
    <location>
        <begin position="28"/>
        <end position="883"/>
    </location>
</feature>
<name>A0A8J3E3F6_9PROT</name>
<dbReference type="Proteomes" id="UP000646365">
    <property type="component" value="Unassembled WGS sequence"/>
</dbReference>
<organism evidence="2 3">
    <name type="scientific">Aliidongia dinghuensis</name>
    <dbReference type="NCBI Taxonomy" id="1867774"/>
    <lineage>
        <taxon>Bacteria</taxon>
        <taxon>Pseudomonadati</taxon>
        <taxon>Pseudomonadota</taxon>
        <taxon>Alphaproteobacteria</taxon>
        <taxon>Rhodospirillales</taxon>
        <taxon>Dongiaceae</taxon>
        <taxon>Aliidongia</taxon>
    </lineage>
</organism>
<dbReference type="EMBL" id="BMJQ01000006">
    <property type="protein sequence ID" value="GGF18541.1"/>
    <property type="molecule type" value="Genomic_DNA"/>
</dbReference>
<accession>A0A8J3E3F6</accession>
<gene>
    <name evidence="2" type="ORF">GCM10011611_25520</name>
</gene>
<evidence type="ECO:0000256" key="1">
    <source>
        <dbReference type="SAM" id="SignalP"/>
    </source>
</evidence>
<feature type="signal peptide" evidence="1">
    <location>
        <begin position="1"/>
        <end position="27"/>
    </location>
</feature>
<keyword evidence="1" id="KW-0732">Signal</keyword>
<reference evidence="2" key="1">
    <citation type="journal article" date="2014" name="Int. J. Syst. Evol. Microbiol.">
        <title>Complete genome sequence of Corynebacterium casei LMG S-19264T (=DSM 44701T), isolated from a smear-ripened cheese.</title>
        <authorList>
            <consortium name="US DOE Joint Genome Institute (JGI-PGF)"/>
            <person name="Walter F."/>
            <person name="Albersmeier A."/>
            <person name="Kalinowski J."/>
            <person name="Ruckert C."/>
        </authorList>
    </citation>
    <scope>NUCLEOTIDE SEQUENCE</scope>
    <source>
        <strain evidence="2">CGMCC 1.15725</strain>
    </source>
</reference>